<dbReference type="eggNOG" id="ENOG50346FG">
    <property type="taxonomic scope" value="Bacteria"/>
</dbReference>
<dbReference type="HOGENOM" id="CLU_1473369_0_0_0"/>
<dbReference type="KEGG" id="kol:Kole_0308"/>
<organism evidence="2 3">
    <name type="scientific">Kosmotoga olearia (strain ATCC BAA-1733 / DSM 21960 / TBF 19.5.1)</name>
    <dbReference type="NCBI Taxonomy" id="521045"/>
    <lineage>
        <taxon>Bacteria</taxon>
        <taxon>Thermotogati</taxon>
        <taxon>Thermotogota</taxon>
        <taxon>Thermotogae</taxon>
        <taxon>Kosmotogales</taxon>
        <taxon>Kosmotogaceae</taxon>
        <taxon>Kosmotoga</taxon>
    </lineage>
</organism>
<reference evidence="2 3" key="1">
    <citation type="submission" date="2009-06" db="EMBL/GenBank/DDBJ databases">
        <title>Complete sequence of Thermotogales bacterium TBF 19.5.1.</title>
        <authorList>
            <consortium name="US DOE Joint Genome Institute"/>
            <person name="Lucas S."/>
            <person name="Copeland A."/>
            <person name="Lapidus A."/>
            <person name="Glavina del Rio T."/>
            <person name="Tice H."/>
            <person name="Bruce D."/>
            <person name="Goodwin L."/>
            <person name="Pitluck S."/>
            <person name="Chertkov O."/>
            <person name="Brettin T."/>
            <person name="Detter J.C."/>
            <person name="Han C."/>
            <person name="Schmutz J."/>
            <person name="Larimer F."/>
            <person name="Land M."/>
            <person name="Hauser L."/>
            <person name="Kyrpides N."/>
            <person name="Ovchinnikova G."/>
            <person name="Noll K."/>
        </authorList>
    </citation>
    <scope>NUCLEOTIDE SEQUENCE [LARGE SCALE GENOMIC DNA]</scope>
    <source>
        <strain evidence="3">ATCC BAA-1733 / DSM 21960 / TBF 19.5.1</strain>
    </source>
</reference>
<evidence type="ECO:0000313" key="3">
    <source>
        <dbReference type="Proteomes" id="UP000002382"/>
    </source>
</evidence>
<reference evidence="2 3" key="2">
    <citation type="journal article" date="2011" name="J. Bacteriol.">
        <title>Genome Sequence of Kosmotoga olearia Strain TBF 19.5.1, a Thermophilic Bacterium with a Wide Growth Temperature Range, Isolated from the Troll B Oil Platform in the North Sea.</title>
        <authorList>
            <person name="Swithers K.S."/>
            <person name="Dipippo J.L."/>
            <person name="Bruce D.C."/>
            <person name="Detter C."/>
            <person name="Tapia R."/>
            <person name="Han S."/>
            <person name="Goodwin L.A."/>
            <person name="Han J."/>
            <person name="Woyke T."/>
            <person name="Pitluck S."/>
            <person name="Pennacchio L."/>
            <person name="Nolan M."/>
            <person name="Mikhailova N."/>
            <person name="Land M.L."/>
            <person name="Nesbo C.L."/>
            <person name="Gogarten J.P."/>
            <person name="Noll K.M."/>
        </authorList>
    </citation>
    <scope>NUCLEOTIDE SEQUENCE [LARGE SCALE GENOMIC DNA]</scope>
    <source>
        <strain evidence="3">ATCC BAA-1733 / DSM 21960 / TBF 19.5.1</strain>
    </source>
</reference>
<evidence type="ECO:0000256" key="1">
    <source>
        <dbReference type="SAM" id="Phobius"/>
    </source>
</evidence>
<dbReference type="RefSeq" id="WP_012744820.1">
    <property type="nucleotide sequence ID" value="NC_012785.1"/>
</dbReference>
<sequence length="183" mass="21580">MLAIELLLEIFRHILVSAVAMVFAIATVFAFFRFSHKPGFLFRFMNVPAMTFFIALGYILFINDMKLLYAWLFFTGYFFNLRAISEQVLRYDDTFRIFFLSLGYTRQEYLRDLIIYGGRLKILDCVLTFSIIGTAIIMISDKMRILMPDQWLFFLLIFEGIIFVLASVRWLAEDFVNKESKSE</sequence>
<evidence type="ECO:0000313" key="2">
    <source>
        <dbReference type="EMBL" id="ACR79033.1"/>
    </source>
</evidence>
<name>C5CD89_KOSOT</name>
<feature type="transmembrane region" description="Helical" evidence="1">
    <location>
        <begin position="120"/>
        <end position="139"/>
    </location>
</feature>
<gene>
    <name evidence="2" type="ordered locus">Kole_0308</name>
</gene>
<feature type="transmembrane region" description="Helical" evidence="1">
    <location>
        <begin position="68"/>
        <end position="85"/>
    </location>
</feature>
<protein>
    <submittedName>
        <fullName evidence="2">Uncharacterized protein</fullName>
    </submittedName>
</protein>
<proteinExistence type="predicted"/>
<dbReference type="OrthoDB" id="47276at2"/>
<keyword evidence="1" id="KW-1133">Transmembrane helix</keyword>
<dbReference type="STRING" id="521045.Kole_0308"/>
<feature type="transmembrane region" description="Helical" evidence="1">
    <location>
        <begin position="151"/>
        <end position="172"/>
    </location>
</feature>
<accession>C5CD89</accession>
<feature type="transmembrane region" description="Helical" evidence="1">
    <location>
        <begin position="12"/>
        <end position="32"/>
    </location>
</feature>
<feature type="transmembrane region" description="Helical" evidence="1">
    <location>
        <begin position="44"/>
        <end position="62"/>
    </location>
</feature>
<keyword evidence="1" id="KW-0812">Transmembrane</keyword>
<dbReference type="AlphaFoldDB" id="C5CD89"/>
<keyword evidence="3" id="KW-1185">Reference proteome</keyword>
<dbReference type="EMBL" id="CP001634">
    <property type="protein sequence ID" value="ACR79033.1"/>
    <property type="molecule type" value="Genomic_DNA"/>
</dbReference>
<dbReference type="Proteomes" id="UP000002382">
    <property type="component" value="Chromosome"/>
</dbReference>
<keyword evidence="1" id="KW-0472">Membrane</keyword>